<dbReference type="Gene3D" id="3.40.50.1820">
    <property type="entry name" value="alpha/beta hydrolase"/>
    <property type="match status" value="1"/>
</dbReference>
<dbReference type="InterPro" id="IPR050266">
    <property type="entry name" value="AB_hydrolase_sf"/>
</dbReference>
<reference evidence="3 4" key="1">
    <citation type="submission" date="2020-07" db="EMBL/GenBank/DDBJ databases">
        <title>Sequencing the genomes of 1000 actinobacteria strains.</title>
        <authorList>
            <person name="Klenk H.-P."/>
        </authorList>
    </citation>
    <scope>NUCLEOTIDE SEQUENCE [LARGE SCALE GENOMIC DNA]</scope>
    <source>
        <strain evidence="3 4">DSM 23987</strain>
    </source>
</reference>
<keyword evidence="1" id="KW-0378">Hydrolase</keyword>
<comment type="caution">
    <text evidence="3">The sequence shown here is derived from an EMBL/GenBank/DDBJ whole genome shotgun (WGS) entry which is preliminary data.</text>
</comment>
<keyword evidence="4" id="KW-1185">Reference proteome</keyword>
<accession>A0A852WKD9</accession>
<proteinExistence type="predicted"/>
<dbReference type="InterPro" id="IPR029058">
    <property type="entry name" value="AB_hydrolase_fold"/>
</dbReference>
<organism evidence="3 4">
    <name type="scientific">Pedococcus badiiscoriae</name>
    <dbReference type="NCBI Taxonomy" id="642776"/>
    <lineage>
        <taxon>Bacteria</taxon>
        <taxon>Bacillati</taxon>
        <taxon>Actinomycetota</taxon>
        <taxon>Actinomycetes</taxon>
        <taxon>Micrococcales</taxon>
        <taxon>Intrasporangiaceae</taxon>
        <taxon>Pedococcus</taxon>
    </lineage>
</organism>
<dbReference type="PRINTS" id="PR00111">
    <property type="entry name" value="ABHYDROLASE"/>
</dbReference>
<dbReference type="Pfam" id="PF00561">
    <property type="entry name" value="Abhydrolase_1"/>
    <property type="match status" value="1"/>
</dbReference>
<name>A0A852WKD9_9MICO</name>
<dbReference type="PANTHER" id="PTHR43798">
    <property type="entry name" value="MONOACYLGLYCEROL LIPASE"/>
    <property type="match status" value="1"/>
</dbReference>
<feature type="domain" description="AB hydrolase-1" evidence="2">
    <location>
        <begin position="12"/>
        <end position="114"/>
    </location>
</feature>
<evidence type="ECO:0000313" key="3">
    <source>
        <dbReference type="EMBL" id="NYG05956.1"/>
    </source>
</evidence>
<evidence type="ECO:0000313" key="4">
    <source>
        <dbReference type="Proteomes" id="UP000573599"/>
    </source>
</evidence>
<protein>
    <submittedName>
        <fullName evidence="3">Pimeloyl-ACP methyl ester carboxylesterase</fullName>
    </submittedName>
</protein>
<dbReference type="GO" id="GO:0016787">
    <property type="term" value="F:hydrolase activity"/>
    <property type="evidence" value="ECO:0007669"/>
    <property type="project" value="UniProtKB-KW"/>
</dbReference>
<dbReference type="PRINTS" id="PR00412">
    <property type="entry name" value="EPOXHYDRLASE"/>
</dbReference>
<gene>
    <name evidence="3" type="ORF">BJ986_000443</name>
</gene>
<dbReference type="GO" id="GO:0016020">
    <property type="term" value="C:membrane"/>
    <property type="evidence" value="ECO:0007669"/>
    <property type="project" value="TreeGrafter"/>
</dbReference>
<dbReference type="Proteomes" id="UP000573599">
    <property type="component" value="Unassembled WGS sequence"/>
</dbReference>
<dbReference type="InterPro" id="IPR000073">
    <property type="entry name" value="AB_hydrolase_1"/>
</dbReference>
<dbReference type="EMBL" id="JACCAB010000001">
    <property type="protein sequence ID" value="NYG05956.1"/>
    <property type="molecule type" value="Genomic_DNA"/>
</dbReference>
<dbReference type="RefSeq" id="WP_179420510.1">
    <property type="nucleotide sequence ID" value="NZ_JACCAB010000001.1"/>
</dbReference>
<dbReference type="PANTHER" id="PTHR43798:SF31">
    <property type="entry name" value="AB HYDROLASE SUPERFAMILY PROTEIN YCLE"/>
    <property type="match status" value="1"/>
</dbReference>
<dbReference type="AlphaFoldDB" id="A0A852WKD9"/>
<evidence type="ECO:0000259" key="2">
    <source>
        <dbReference type="Pfam" id="PF00561"/>
    </source>
</evidence>
<dbReference type="SUPFAM" id="SSF53474">
    <property type="entry name" value="alpha/beta-Hydrolases"/>
    <property type="match status" value="1"/>
</dbReference>
<dbReference type="InterPro" id="IPR000639">
    <property type="entry name" value="Epox_hydrolase-like"/>
</dbReference>
<evidence type="ECO:0000256" key="1">
    <source>
        <dbReference type="ARBA" id="ARBA00022801"/>
    </source>
</evidence>
<sequence length="262" mass="27562">MLLSHDDDGSGPAVLLLHAGVADRRMWDPLVPGLSHMFRVIRPDLRGFGDSAQPGEQYADADDLDALLDSLGVGSAAVVGSSYGGRVAMELATAHPARVSSLVLLGPGYRGLQPSEEDAPALEAYGDAEERLLEAGDLAGAVALTVDTWVGPEAGPEVRELVATMQRRAYEVQLAADAQDPPPSTRRVEVDPTALAVDTLVVSGAHDLGHFRAIAAHLATQIPGADHVELDWAGHLPSLERPDAVLALLLDVLRDDPTVHAP</sequence>